<evidence type="ECO:0000256" key="1">
    <source>
        <dbReference type="SAM" id="MobiDB-lite"/>
    </source>
</evidence>
<evidence type="ECO:0000256" key="2">
    <source>
        <dbReference type="SAM" id="SignalP"/>
    </source>
</evidence>
<reference evidence="3 4" key="1">
    <citation type="submission" date="2020-08" db="EMBL/GenBank/DDBJ databases">
        <title>Genomic Encyclopedia of Type Strains, Phase IV (KMG-V): Genome sequencing to study the core and pangenomes of soil and plant-associated prokaryotes.</title>
        <authorList>
            <person name="Whitman W."/>
        </authorList>
    </citation>
    <scope>NUCLEOTIDE SEQUENCE [LARGE SCALE GENOMIC DNA]</scope>
    <source>
        <strain evidence="3 4">M2T3</strain>
    </source>
</reference>
<feature type="chain" id="PRO_5031284745" evidence="2">
    <location>
        <begin position="20"/>
        <end position="303"/>
    </location>
</feature>
<evidence type="ECO:0000313" key="3">
    <source>
        <dbReference type="EMBL" id="MBB6502151.1"/>
    </source>
</evidence>
<gene>
    <name evidence="3" type="ORF">HDF25_004328</name>
</gene>
<feature type="compositionally biased region" description="Basic residues" evidence="1">
    <location>
        <begin position="294"/>
        <end position="303"/>
    </location>
</feature>
<keyword evidence="2" id="KW-0732">Signal</keyword>
<evidence type="ECO:0000313" key="4">
    <source>
        <dbReference type="Proteomes" id="UP000521017"/>
    </source>
</evidence>
<comment type="caution">
    <text evidence="3">The sequence shown here is derived from an EMBL/GenBank/DDBJ whole genome shotgun (WGS) entry which is preliminary data.</text>
</comment>
<dbReference type="EMBL" id="JACHCC010000012">
    <property type="protein sequence ID" value="MBB6502151.1"/>
    <property type="molecule type" value="Genomic_DNA"/>
</dbReference>
<dbReference type="RefSeq" id="WP_184628410.1">
    <property type="nucleotide sequence ID" value="NZ_JACHCC010000012.1"/>
</dbReference>
<dbReference type="AlphaFoldDB" id="A0A7X0J9E3"/>
<accession>A0A7X0J9E3</accession>
<feature type="region of interest" description="Disordered" evidence="1">
    <location>
        <begin position="281"/>
        <end position="303"/>
    </location>
</feature>
<name>A0A7X0J9E3_9SPHI</name>
<dbReference type="Proteomes" id="UP000521017">
    <property type="component" value="Unassembled WGS sequence"/>
</dbReference>
<proteinExistence type="predicted"/>
<feature type="compositionally biased region" description="Polar residues" evidence="1">
    <location>
        <begin position="283"/>
        <end position="293"/>
    </location>
</feature>
<protein>
    <submittedName>
        <fullName evidence="3">Uncharacterized protein</fullName>
    </submittedName>
</protein>
<organism evidence="3 4">
    <name type="scientific">Pedobacter cryoconitis</name>
    <dbReference type="NCBI Taxonomy" id="188932"/>
    <lineage>
        <taxon>Bacteria</taxon>
        <taxon>Pseudomonadati</taxon>
        <taxon>Bacteroidota</taxon>
        <taxon>Sphingobacteriia</taxon>
        <taxon>Sphingobacteriales</taxon>
        <taxon>Sphingobacteriaceae</taxon>
        <taxon>Pedobacter</taxon>
    </lineage>
</organism>
<feature type="signal peptide" evidence="2">
    <location>
        <begin position="1"/>
        <end position="19"/>
    </location>
</feature>
<sequence length="303" mass="34273">MKKGSLLLMVLSLSTSLYAQTNDFTGSYNGTKPEIAMELLILPGNRFIYSLSYGAVDQLILGNWKVEGQKIFLQEQRDDTEPFVVYGRNNEQLKKGKLFIFREYAQNTGIGFSFTDTFTTDSFKLLNSSTQSYFNHVNRLNVISKPVTSFFLSNPIRGTSGRSAVYNFNPPTEWNEFLLLYDGNTDRELFTASFVLKENVLYSIGPEQNESRFGAKEALPADFDKIYSRAALGRPESISLPDSLDNIHTYHTLKPLKHFISVLHIPETGAYFETKDNDIASPVTDNVNPASNPQKKRTVKKKQ</sequence>